<evidence type="ECO:0000313" key="5">
    <source>
        <dbReference type="Proteomes" id="UP000625804"/>
    </source>
</evidence>
<dbReference type="Pfam" id="PF00011">
    <property type="entry name" value="HSP20"/>
    <property type="match status" value="1"/>
</dbReference>
<feature type="domain" description="SHSP" evidence="3">
    <location>
        <begin position="27"/>
        <end position="141"/>
    </location>
</feature>
<evidence type="ECO:0000256" key="2">
    <source>
        <dbReference type="RuleBase" id="RU003616"/>
    </source>
</evidence>
<dbReference type="RefSeq" id="WP_173730201.1">
    <property type="nucleotide sequence ID" value="NZ_JABTTE010000003.1"/>
</dbReference>
<protein>
    <submittedName>
        <fullName evidence="4">Hsp20/alpha crystallin family protein</fullName>
    </submittedName>
</protein>
<evidence type="ECO:0000259" key="3">
    <source>
        <dbReference type="PROSITE" id="PS01031"/>
    </source>
</evidence>
<dbReference type="InterPro" id="IPR008978">
    <property type="entry name" value="HSP20-like_chaperone"/>
</dbReference>
<sequence>MKNAKKFQSFLDAGSFLGEDFWELLTDVLPFLGPRIDVVRNNNEVFIVAEIPGIESEKDLKLNWQGQYLIIKGEYNRPYLHDKYEIIKEERFSGPFKRKIKIPDNCIPEKMKAIYKNGLLQIVIPVGGDDQAPIKNEIPVYFVDDDLNQN</sequence>
<comment type="similarity">
    <text evidence="1 2">Belongs to the small heat shock protein (HSP20) family.</text>
</comment>
<dbReference type="Proteomes" id="UP000625804">
    <property type="component" value="Unassembled WGS sequence"/>
</dbReference>
<reference evidence="4" key="1">
    <citation type="submission" date="2020-06" db="EMBL/GenBank/DDBJ databases">
        <title>A novel thermopfilic bacterium from Erzurum, Turkey.</title>
        <authorList>
            <person name="Adiguzel A."/>
            <person name="Ay H."/>
            <person name="Baltaci M.O."/>
        </authorList>
    </citation>
    <scope>NUCLEOTIDE SEQUENCE</scope>
    <source>
        <strain evidence="4">P2</strain>
    </source>
</reference>
<dbReference type="InterPro" id="IPR031107">
    <property type="entry name" value="Small_HSP"/>
</dbReference>
<proteinExistence type="inferred from homology"/>
<dbReference type="Gene3D" id="2.60.40.790">
    <property type="match status" value="1"/>
</dbReference>
<dbReference type="AlphaFoldDB" id="A0A8J8GC74"/>
<comment type="caution">
    <text evidence="4">The sequence shown here is derived from an EMBL/GenBank/DDBJ whole genome shotgun (WGS) entry which is preliminary data.</text>
</comment>
<dbReference type="EMBL" id="JABTTE010000003">
    <property type="protein sequence ID" value="NSL51002.1"/>
    <property type="molecule type" value="Genomic_DNA"/>
</dbReference>
<evidence type="ECO:0000256" key="1">
    <source>
        <dbReference type="PROSITE-ProRule" id="PRU00285"/>
    </source>
</evidence>
<dbReference type="CDD" id="cd06464">
    <property type="entry name" value="ACD_sHsps-like"/>
    <property type="match status" value="1"/>
</dbReference>
<evidence type="ECO:0000313" key="4">
    <source>
        <dbReference type="EMBL" id="NSL51002.1"/>
    </source>
</evidence>
<dbReference type="InterPro" id="IPR002068">
    <property type="entry name" value="A-crystallin/Hsp20_dom"/>
</dbReference>
<name>A0A8J8GC74_9BACI</name>
<dbReference type="PANTHER" id="PTHR11527">
    <property type="entry name" value="HEAT-SHOCK PROTEIN 20 FAMILY MEMBER"/>
    <property type="match status" value="1"/>
</dbReference>
<dbReference type="SUPFAM" id="SSF49764">
    <property type="entry name" value="HSP20-like chaperones"/>
    <property type="match status" value="1"/>
</dbReference>
<keyword evidence="5" id="KW-1185">Reference proteome</keyword>
<organism evidence="4 5">
    <name type="scientific">Calidifontibacillus erzurumensis</name>
    <dbReference type="NCBI Taxonomy" id="2741433"/>
    <lineage>
        <taxon>Bacteria</taxon>
        <taxon>Bacillati</taxon>
        <taxon>Bacillota</taxon>
        <taxon>Bacilli</taxon>
        <taxon>Bacillales</taxon>
        <taxon>Bacillaceae</taxon>
        <taxon>Calidifontibacillus/Schinkia group</taxon>
        <taxon>Calidifontibacillus</taxon>
    </lineage>
</organism>
<gene>
    <name evidence="4" type="ORF">HR057_04380</name>
</gene>
<accession>A0A8J8GC74</accession>
<dbReference type="PROSITE" id="PS01031">
    <property type="entry name" value="SHSP"/>
    <property type="match status" value="1"/>
</dbReference>